<proteinExistence type="predicted"/>
<evidence type="ECO:0000313" key="3">
    <source>
        <dbReference type="Proteomes" id="UP000824013"/>
    </source>
</evidence>
<dbReference type="InterPro" id="IPR010359">
    <property type="entry name" value="IrrE_HExxH"/>
</dbReference>
<reference evidence="2" key="1">
    <citation type="journal article" date="2021" name="PeerJ">
        <title>Extensive microbial diversity within the chicken gut microbiome revealed by metagenomics and culture.</title>
        <authorList>
            <person name="Gilroy R."/>
            <person name="Ravi A."/>
            <person name="Getino M."/>
            <person name="Pursley I."/>
            <person name="Horton D.L."/>
            <person name="Alikhan N.F."/>
            <person name="Baker D."/>
            <person name="Gharbi K."/>
            <person name="Hall N."/>
            <person name="Watson M."/>
            <person name="Adriaenssens E.M."/>
            <person name="Foster-Nyarko E."/>
            <person name="Jarju S."/>
            <person name="Secka A."/>
            <person name="Antonio M."/>
            <person name="Oren A."/>
            <person name="Chaudhuri R.R."/>
            <person name="La Ragione R."/>
            <person name="Hildebrand F."/>
            <person name="Pallen M.J."/>
        </authorList>
    </citation>
    <scope>NUCLEOTIDE SEQUENCE</scope>
    <source>
        <strain evidence="2">3204</strain>
    </source>
</reference>
<sequence>MNVSIEGLTLENRENYDRLLRYLMNYAMFEYHIGVEFTDKLPPYAPSVSYNDPGKLIIMNANWLYPTQLPFQLAHEIGHVLHENEIYFNLNDITNRKGEAQENAFAIQLLQQYCIENEFHFSNIYQFAKSFAIPRECYYLLTETA</sequence>
<comment type="caution">
    <text evidence="2">The sequence shown here is derived from an EMBL/GenBank/DDBJ whole genome shotgun (WGS) entry which is preliminary data.</text>
</comment>
<gene>
    <name evidence="2" type="ORF">H9820_02770</name>
</gene>
<dbReference type="Pfam" id="PF06114">
    <property type="entry name" value="Peptidase_M78"/>
    <property type="match status" value="1"/>
</dbReference>
<evidence type="ECO:0000259" key="1">
    <source>
        <dbReference type="Pfam" id="PF06114"/>
    </source>
</evidence>
<organism evidence="2 3">
    <name type="scientific">Candidatus Companilactobacillus pullicola</name>
    <dbReference type="NCBI Taxonomy" id="2838523"/>
    <lineage>
        <taxon>Bacteria</taxon>
        <taxon>Bacillati</taxon>
        <taxon>Bacillota</taxon>
        <taxon>Bacilli</taxon>
        <taxon>Lactobacillales</taxon>
        <taxon>Lactobacillaceae</taxon>
        <taxon>Companilactobacillus</taxon>
    </lineage>
</organism>
<accession>A0A9D1ZLQ6</accession>
<name>A0A9D1ZLQ6_9LACO</name>
<dbReference type="AlphaFoldDB" id="A0A9D1ZLQ6"/>
<dbReference type="Gene3D" id="1.10.10.2910">
    <property type="match status" value="1"/>
</dbReference>
<evidence type="ECO:0000313" key="2">
    <source>
        <dbReference type="EMBL" id="HIY91853.1"/>
    </source>
</evidence>
<dbReference type="Proteomes" id="UP000824013">
    <property type="component" value="Unassembled WGS sequence"/>
</dbReference>
<reference evidence="2" key="2">
    <citation type="submission" date="2021-04" db="EMBL/GenBank/DDBJ databases">
        <authorList>
            <person name="Gilroy R."/>
        </authorList>
    </citation>
    <scope>NUCLEOTIDE SEQUENCE</scope>
    <source>
        <strain evidence="2">3204</strain>
    </source>
</reference>
<feature type="domain" description="IrrE N-terminal-like" evidence="1">
    <location>
        <begin position="42"/>
        <end position="120"/>
    </location>
</feature>
<protein>
    <submittedName>
        <fullName evidence="2">ImmA/IrrE family metallo-endopeptidase</fullName>
    </submittedName>
</protein>
<dbReference type="EMBL" id="DXCM01000022">
    <property type="protein sequence ID" value="HIY91853.1"/>
    <property type="molecule type" value="Genomic_DNA"/>
</dbReference>